<evidence type="ECO:0000256" key="5">
    <source>
        <dbReference type="ARBA" id="ARBA00022630"/>
    </source>
</evidence>
<evidence type="ECO:0000256" key="1">
    <source>
        <dbReference type="ARBA" id="ARBA00001974"/>
    </source>
</evidence>
<keyword evidence="9" id="KW-0496">Mitochondrion</keyword>
<comment type="cofactor">
    <cofactor evidence="1">
        <name>FAD</name>
        <dbReference type="ChEBI" id="CHEBI:57692"/>
    </cofactor>
</comment>
<dbReference type="PANTHER" id="PTHR11748:SF111">
    <property type="entry name" value="D-LACTATE DEHYDROGENASE, MITOCHONDRIAL-RELATED"/>
    <property type="match status" value="1"/>
</dbReference>
<dbReference type="PANTHER" id="PTHR11748">
    <property type="entry name" value="D-LACTATE DEHYDROGENASE"/>
    <property type="match status" value="1"/>
</dbReference>
<dbReference type="InterPro" id="IPR016169">
    <property type="entry name" value="FAD-bd_PCMH_sub2"/>
</dbReference>
<dbReference type="Pfam" id="PF02913">
    <property type="entry name" value="FAD-oxidase_C"/>
    <property type="match status" value="1"/>
</dbReference>
<dbReference type="InterPro" id="IPR004113">
    <property type="entry name" value="FAD-bd_oxidored_4_C"/>
</dbReference>
<evidence type="ECO:0000313" key="13">
    <source>
        <dbReference type="EMBL" id="KAH9510838.1"/>
    </source>
</evidence>
<evidence type="ECO:0000256" key="10">
    <source>
        <dbReference type="ARBA" id="ARBA00023140"/>
    </source>
</evidence>
<dbReference type="GO" id="GO:0008720">
    <property type="term" value="F:D-lactate dehydrogenase (NAD+) activity"/>
    <property type="evidence" value="ECO:0007669"/>
    <property type="project" value="TreeGrafter"/>
</dbReference>
<evidence type="ECO:0000256" key="7">
    <source>
        <dbReference type="ARBA" id="ARBA00022946"/>
    </source>
</evidence>
<evidence type="ECO:0000256" key="6">
    <source>
        <dbReference type="ARBA" id="ARBA00022827"/>
    </source>
</evidence>
<dbReference type="GO" id="GO:0071949">
    <property type="term" value="F:FAD binding"/>
    <property type="evidence" value="ECO:0007669"/>
    <property type="project" value="InterPro"/>
</dbReference>
<evidence type="ECO:0000256" key="8">
    <source>
        <dbReference type="ARBA" id="ARBA00023002"/>
    </source>
</evidence>
<dbReference type="GO" id="GO:0004458">
    <property type="term" value="F:D-lactate dehydrogenase (cytochrome) activity"/>
    <property type="evidence" value="ECO:0007669"/>
    <property type="project" value="UniProtKB-EC"/>
</dbReference>
<dbReference type="Gene3D" id="3.30.465.10">
    <property type="match status" value="1"/>
</dbReference>
<keyword evidence="14" id="KW-1185">Reference proteome</keyword>
<keyword evidence="10" id="KW-0576">Peroxisome</keyword>
<dbReference type="PROSITE" id="PS51387">
    <property type="entry name" value="FAD_PCMH"/>
    <property type="match status" value="1"/>
</dbReference>
<keyword evidence="7" id="KW-0809">Transit peptide</keyword>
<dbReference type="EC" id="1.1.2.4" evidence="11"/>
<dbReference type="GO" id="GO:0005777">
    <property type="term" value="C:peroxisome"/>
    <property type="evidence" value="ECO:0007669"/>
    <property type="project" value="UniProtKB-SubCell"/>
</dbReference>
<dbReference type="Pfam" id="PF01565">
    <property type="entry name" value="FAD_binding_4"/>
    <property type="match status" value="1"/>
</dbReference>
<keyword evidence="8" id="KW-0560">Oxidoreductase</keyword>
<dbReference type="GO" id="GO:0005739">
    <property type="term" value="C:mitochondrion"/>
    <property type="evidence" value="ECO:0007669"/>
    <property type="project" value="UniProtKB-SubCell"/>
</dbReference>
<proteinExistence type="inferred from homology"/>
<organism evidence="13 14">
    <name type="scientific">Dermatophagoides farinae</name>
    <name type="common">American house dust mite</name>
    <dbReference type="NCBI Taxonomy" id="6954"/>
    <lineage>
        <taxon>Eukaryota</taxon>
        <taxon>Metazoa</taxon>
        <taxon>Ecdysozoa</taxon>
        <taxon>Arthropoda</taxon>
        <taxon>Chelicerata</taxon>
        <taxon>Arachnida</taxon>
        <taxon>Acari</taxon>
        <taxon>Acariformes</taxon>
        <taxon>Sarcoptiformes</taxon>
        <taxon>Astigmata</taxon>
        <taxon>Psoroptidia</taxon>
        <taxon>Analgoidea</taxon>
        <taxon>Pyroglyphidae</taxon>
        <taxon>Dermatophagoidinae</taxon>
        <taxon>Dermatophagoides</taxon>
    </lineage>
</organism>
<dbReference type="InterPro" id="IPR006094">
    <property type="entry name" value="Oxid_FAD_bind_N"/>
</dbReference>
<reference evidence="13" key="1">
    <citation type="submission" date="2013-05" db="EMBL/GenBank/DDBJ databases">
        <authorList>
            <person name="Yim A.K.Y."/>
            <person name="Chan T.F."/>
            <person name="Ji K.M."/>
            <person name="Liu X.Y."/>
            <person name="Zhou J.W."/>
            <person name="Li R.Q."/>
            <person name="Yang K.Y."/>
            <person name="Li J."/>
            <person name="Li M."/>
            <person name="Law P.T.W."/>
            <person name="Wu Y.L."/>
            <person name="Cai Z.L."/>
            <person name="Qin H."/>
            <person name="Bao Y."/>
            <person name="Leung R.K.K."/>
            <person name="Ng P.K.S."/>
            <person name="Zou J."/>
            <person name="Zhong X.J."/>
            <person name="Ran P.X."/>
            <person name="Zhong N.S."/>
            <person name="Liu Z.G."/>
            <person name="Tsui S.K.W."/>
        </authorList>
    </citation>
    <scope>NUCLEOTIDE SEQUENCE</scope>
    <source>
        <strain evidence="13">Derf</strain>
        <tissue evidence="13">Whole organism</tissue>
    </source>
</reference>
<gene>
    <name evidence="13" type="ORF">DERF_009338</name>
</gene>
<dbReference type="InterPro" id="IPR036318">
    <property type="entry name" value="FAD-bd_PCMH-like_sf"/>
</dbReference>
<evidence type="ECO:0000256" key="2">
    <source>
        <dbReference type="ARBA" id="ARBA00004173"/>
    </source>
</evidence>
<name>A0A922HWR5_DERFA</name>
<dbReference type="AlphaFoldDB" id="A0A922HWR5"/>
<dbReference type="SUPFAM" id="SSF55103">
    <property type="entry name" value="FAD-linked oxidases, C-terminal domain"/>
    <property type="match status" value="1"/>
</dbReference>
<dbReference type="GO" id="GO:1903457">
    <property type="term" value="P:lactate catabolic process"/>
    <property type="evidence" value="ECO:0007669"/>
    <property type="project" value="TreeGrafter"/>
</dbReference>
<dbReference type="InterPro" id="IPR016166">
    <property type="entry name" value="FAD-bd_PCMH"/>
</dbReference>
<comment type="caution">
    <text evidence="13">The sequence shown here is derived from an EMBL/GenBank/DDBJ whole genome shotgun (WGS) entry which is preliminary data.</text>
</comment>
<dbReference type="EMBL" id="ASGP02000004">
    <property type="protein sequence ID" value="KAH9510838.1"/>
    <property type="molecule type" value="Genomic_DNA"/>
</dbReference>
<dbReference type="Gene3D" id="3.30.70.2740">
    <property type="match status" value="1"/>
</dbReference>
<reference evidence="13" key="2">
    <citation type="journal article" date="2022" name="Res Sq">
        <title>Comparative Genomics Reveals Insights into the Divergent Evolution of Astigmatic Mites and Household Pest Adaptations.</title>
        <authorList>
            <person name="Xiong Q."/>
            <person name="Wan A.T.-Y."/>
            <person name="Liu X.-Y."/>
            <person name="Fung C.S.-H."/>
            <person name="Xiao X."/>
            <person name="Malainual N."/>
            <person name="Hou J."/>
            <person name="Wang L."/>
            <person name="Wang M."/>
            <person name="Yang K."/>
            <person name="Cui Y."/>
            <person name="Leung E."/>
            <person name="Nong W."/>
            <person name="Shin S.-K."/>
            <person name="Au S."/>
            <person name="Jeong K.Y."/>
            <person name="Chew F.T."/>
            <person name="Hui J."/>
            <person name="Leung T.F."/>
            <person name="Tungtrongchitr A."/>
            <person name="Zhong N."/>
            <person name="Liu Z."/>
            <person name="Tsui S."/>
        </authorList>
    </citation>
    <scope>NUCLEOTIDE SEQUENCE</scope>
    <source>
        <strain evidence="13">Derf</strain>
        <tissue evidence="13">Whole organism</tissue>
    </source>
</reference>
<comment type="similarity">
    <text evidence="4">Belongs to the FAD-binding oxidoreductase/transferase type 4 family.</text>
</comment>
<evidence type="ECO:0000313" key="14">
    <source>
        <dbReference type="Proteomes" id="UP000790347"/>
    </source>
</evidence>
<sequence>MLRHSLNLAPKLFHKLVRNDIKLQRTDNYIARTSSCFHTTTINNNVTDNRLLYDQLCDIVGMDNVSKAEAVREQYGRDESHFNPVLADFVIWPLNTDHVSRISRLCYDSNVAITLFGTGTGLEGGVNALKGGVCLATNKMNQIIEVNVEDFDCTVEAGVTWRELNQYLSDTGLFFPIDPGASASLGGMSATNASGTNAVRYGTMKENVLNMEVVLPTGEVMKAAGIKARSRKSAAGFNLTELFIGSEGILGTVTQLTLRLYPIPETTYLCVCPFQDNEAAINTVVLLLQNGIPLSRIEYVDSHSIRASNQYSKGDLLVKPSLYMEIAGNQTIIDSMVELVKEIVLDNGALDFQHSNIMEERSHLWKARHDLYYACRNFDTRPNIRALITDVCVPISKLPEIILKMRQYLDKYKINGSSFGHVGDGNFHSVITYDPNDSVETGTVFMISEMIAEEAIRLGGTCTGEHGIGRGKIKFLQKEYDTVSLEVMKKIKQTIDPKKPIQSGKSFDHTIALYDINISNHFKILIILFSKFSQNILSYV</sequence>
<dbReference type="SUPFAM" id="SSF56176">
    <property type="entry name" value="FAD-binding/transporter-associated domain-like"/>
    <property type="match status" value="1"/>
</dbReference>
<evidence type="ECO:0000256" key="11">
    <source>
        <dbReference type="ARBA" id="ARBA00038897"/>
    </source>
</evidence>
<dbReference type="FunFam" id="3.30.465.10:FF:000016">
    <property type="entry name" value="probable D-lactate dehydrogenase, mitochondrial"/>
    <property type="match status" value="1"/>
</dbReference>
<dbReference type="Gene3D" id="1.10.45.10">
    <property type="entry name" value="Vanillyl-alcohol Oxidase, Chain A, domain 4"/>
    <property type="match status" value="1"/>
</dbReference>
<keyword evidence="5" id="KW-0285">Flavoprotein</keyword>
<dbReference type="InterPro" id="IPR016164">
    <property type="entry name" value="FAD-linked_Oxase-like_C"/>
</dbReference>
<accession>A0A922HWR5</accession>
<comment type="subcellular location">
    <subcellularLocation>
        <location evidence="2">Mitochondrion</location>
    </subcellularLocation>
    <subcellularLocation>
        <location evidence="3">Peroxisome</location>
    </subcellularLocation>
</comment>
<evidence type="ECO:0000256" key="3">
    <source>
        <dbReference type="ARBA" id="ARBA00004275"/>
    </source>
</evidence>
<keyword evidence="6" id="KW-0274">FAD</keyword>
<evidence type="ECO:0000259" key="12">
    <source>
        <dbReference type="PROSITE" id="PS51387"/>
    </source>
</evidence>
<evidence type="ECO:0000256" key="4">
    <source>
        <dbReference type="ARBA" id="ARBA00008000"/>
    </source>
</evidence>
<feature type="domain" description="FAD-binding PCMH-type" evidence="12">
    <location>
        <begin position="82"/>
        <end position="263"/>
    </location>
</feature>
<protein>
    <recommendedName>
        <fullName evidence="11">D-lactate dehydrogenase (cytochrome)</fullName>
        <ecNumber evidence="11">1.1.2.4</ecNumber>
    </recommendedName>
</protein>
<dbReference type="Proteomes" id="UP000790347">
    <property type="component" value="Unassembled WGS sequence"/>
</dbReference>
<dbReference type="InterPro" id="IPR016171">
    <property type="entry name" value="Vanillyl_alc_oxidase_C-sub2"/>
</dbReference>
<dbReference type="FunFam" id="3.30.70.2740:FF:000001">
    <property type="entry name" value="D-lactate dehydrogenase mitochondrial"/>
    <property type="match status" value="1"/>
</dbReference>
<evidence type="ECO:0000256" key="9">
    <source>
        <dbReference type="ARBA" id="ARBA00023128"/>
    </source>
</evidence>